<protein>
    <submittedName>
        <fullName evidence="1">Uncharacterized protein</fullName>
    </submittedName>
</protein>
<evidence type="ECO:0000313" key="2">
    <source>
        <dbReference type="Proteomes" id="UP001057375"/>
    </source>
</evidence>
<sequence>MEYFYGDDSPFYRVICIRQPKKKSLVNLCFLDKYPPSQAQKILKNYTEKLYGVESVPVKFISILMSSIICGTVPQMLLPFSDFDKNDVFALCHQHISSGFGLSIDPGNLHFIPCQPTYISDVPDRTYESQEVQANGVIRVQSEGGSEEIEFSVPVKKHTGGRTLLVHDFSHDEKDDYTEYTGFDSFESVSSIGDNLISSIKESSLSKTVSVVYVCGSVGGMNYMLFTVFKDRLILAFCHKTSKLSLALSYFERLK</sequence>
<comment type="caution">
    <text evidence="1">The sequence shown here is derived from an EMBL/GenBank/DDBJ whole genome shotgun (WGS) entry which is preliminary data.</text>
</comment>
<organism evidence="1 2">
    <name type="scientific">Aduncisulcus paluster</name>
    <dbReference type="NCBI Taxonomy" id="2918883"/>
    <lineage>
        <taxon>Eukaryota</taxon>
        <taxon>Metamonada</taxon>
        <taxon>Carpediemonas-like organisms</taxon>
        <taxon>Aduncisulcus</taxon>
    </lineage>
</organism>
<dbReference type="Proteomes" id="UP001057375">
    <property type="component" value="Unassembled WGS sequence"/>
</dbReference>
<dbReference type="EMBL" id="BQXS01012643">
    <property type="protein sequence ID" value="GKT26236.1"/>
    <property type="molecule type" value="Genomic_DNA"/>
</dbReference>
<accession>A0ABQ5K604</accession>
<keyword evidence="2" id="KW-1185">Reference proteome</keyword>
<evidence type="ECO:0000313" key="1">
    <source>
        <dbReference type="EMBL" id="GKT26236.1"/>
    </source>
</evidence>
<gene>
    <name evidence="1" type="ORF">ADUPG1_013287</name>
</gene>
<reference evidence="1" key="1">
    <citation type="submission" date="2022-03" db="EMBL/GenBank/DDBJ databases">
        <title>Draft genome sequence of Aduncisulcus paluster, a free-living microaerophilic Fornicata.</title>
        <authorList>
            <person name="Yuyama I."/>
            <person name="Kume K."/>
            <person name="Tamura T."/>
            <person name="Inagaki Y."/>
            <person name="Hashimoto T."/>
        </authorList>
    </citation>
    <scope>NUCLEOTIDE SEQUENCE</scope>
    <source>
        <strain evidence="1">NY0171</strain>
    </source>
</reference>
<proteinExistence type="predicted"/>
<name>A0ABQ5K604_9EUKA</name>